<comment type="caution">
    <text evidence="6">The sequence shown here is derived from an EMBL/GenBank/DDBJ whole genome shotgun (WGS) entry which is preliminary data.</text>
</comment>
<dbReference type="Proteomes" id="UP001432995">
    <property type="component" value="Unassembled WGS sequence"/>
</dbReference>
<evidence type="ECO:0000259" key="4">
    <source>
        <dbReference type="PROSITE" id="PS50110"/>
    </source>
</evidence>
<dbReference type="RefSeq" id="WP_350381027.1">
    <property type="nucleotide sequence ID" value="NZ_JBELQD010000056.1"/>
</dbReference>
<dbReference type="CDD" id="cd00156">
    <property type="entry name" value="REC"/>
    <property type="match status" value="1"/>
</dbReference>
<sequence>MHVVVVDPSRVIQRSIADLLKVAGHTAEGFTDSREALAHVASHEAVTCVLTSLETHPIDGLELCWQLRLLADDRRPLSILVMSSAHGSRSLGEVLDSGADDFMLKPPSRDELHARLRAAERLLTLQRDLIRQADTDHLSQLLNRGAFLRKAVEAAERAGPSGLMTAMLIDIDHFKTINDRHGHAVGDAAIRGVANVLRETGAVACRWGGEEFALLMEGHEIGSAAVVAERVRARCAAMRTAGAGDETIRLTVSVGLSAWSAHDEIDGLLRRADVALYAAKAGGRDRVSVMTGDALIERFE</sequence>
<dbReference type="Gene3D" id="3.30.70.270">
    <property type="match status" value="1"/>
</dbReference>
<keyword evidence="6" id="KW-0808">Transferase</keyword>
<dbReference type="InterPro" id="IPR001789">
    <property type="entry name" value="Sig_transdc_resp-reg_receiver"/>
</dbReference>
<dbReference type="SMART" id="SM00448">
    <property type="entry name" value="REC"/>
    <property type="match status" value="1"/>
</dbReference>
<reference evidence="6" key="1">
    <citation type="submission" date="2024-06" db="EMBL/GenBank/DDBJ databases">
        <authorList>
            <person name="Campbell A.G."/>
        </authorList>
    </citation>
    <scope>NUCLEOTIDE SEQUENCE</scope>
    <source>
        <strain evidence="6">EM17</strain>
    </source>
</reference>
<dbReference type="InterPro" id="IPR043128">
    <property type="entry name" value="Rev_trsase/Diguanyl_cyclase"/>
</dbReference>
<comment type="caution">
    <text evidence="3">Lacks conserved residue(s) required for the propagation of feature annotation.</text>
</comment>
<dbReference type="PROSITE" id="PS50110">
    <property type="entry name" value="RESPONSE_REGULATORY"/>
    <property type="match status" value="1"/>
</dbReference>
<dbReference type="SUPFAM" id="SSF55073">
    <property type="entry name" value="Nucleotide cyclase"/>
    <property type="match status" value="1"/>
</dbReference>
<name>A0ABV1RAL3_9HYPH</name>
<dbReference type="Pfam" id="PF00990">
    <property type="entry name" value="GGDEF"/>
    <property type="match status" value="1"/>
</dbReference>
<dbReference type="GO" id="GO:0052621">
    <property type="term" value="F:diguanylate cyclase activity"/>
    <property type="evidence" value="ECO:0007669"/>
    <property type="project" value="UniProtKB-EC"/>
</dbReference>
<dbReference type="CDD" id="cd01949">
    <property type="entry name" value="GGDEF"/>
    <property type="match status" value="1"/>
</dbReference>
<evidence type="ECO:0000256" key="2">
    <source>
        <dbReference type="ARBA" id="ARBA00034247"/>
    </source>
</evidence>
<accession>A0ABV1RAL3</accession>
<evidence type="ECO:0000256" key="1">
    <source>
        <dbReference type="ARBA" id="ARBA00012528"/>
    </source>
</evidence>
<dbReference type="NCBIfam" id="TIGR00254">
    <property type="entry name" value="GGDEF"/>
    <property type="match status" value="1"/>
</dbReference>
<dbReference type="EMBL" id="JBELQD010000056">
    <property type="protein sequence ID" value="MER2291731.1"/>
    <property type="molecule type" value="Genomic_DNA"/>
</dbReference>
<dbReference type="PANTHER" id="PTHR45138">
    <property type="entry name" value="REGULATORY COMPONENTS OF SENSORY TRANSDUCTION SYSTEM"/>
    <property type="match status" value="1"/>
</dbReference>
<protein>
    <recommendedName>
        <fullName evidence="1">diguanylate cyclase</fullName>
        <ecNumber evidence="1">2.7.7.65</ecNumber>
    </recommendedName>
</protein>
<feature type="domain" description="GGDEF" evidence="5">
    <location>
        <begin position="162"/>
        <end position="292"/>
    </location>
</feature>
<evidence type="ECO:0000313" key="7">
    <source>
        <dbReference type="Proteomes" id="UP001432995"/>
    </source>
</evidence>
<dbReference type="SUPFAM" id="SSF52172">
    <property type="entry name" value="CheY-like"/>
    <property type="match status" value="1"/>
</dbReference>
<dbReference type="EC" id="2.7.7.65" evidence="1"/>
<evidence type="ECO:0000313" key="6">
    <source>
        <dbReference type="EMBL" id="MER2291731.1"/>
    </source>
</evidence>
<dbReference type="Pfam" id="PF00072">
    <property type="entry name" value="Response_reg"/>
    <property type="match status" value="1"/>
</dbReference>
<gene>
    <name evidence="6" type="ORF">ABS770_26085</name>
</gene>
<dbReference type="InterPro" id="IPR050469">
    <property type="entry name" value="Diguanylate_Cyclase"/>
</dbReference>
<dbReference type="PANTHER" id="PTHR45138:SF9">
    <property type="entry name" value="DIGUANYLATE CYCLASE DGCM-RELATED"/>
    <property type="match status" value="1"/>
</dbReference>
<dbReference type="InterPro" id="IPR011006">
    <property type="entry name" value="CheY-like_superfamily"/>
</dbReference>
<dbReference type="Gene3D" id="3.40.50.2300">
    <property type="match status" value="1"/>
</dbReference>
<feature type="domain" description="Response regulatory" evidence="4">
    <location>
        <begin position="2"/>
        <end position="120"/>
    </location>
</feature>
<dbReference type="InterPro" id="IPR029787">
    <property type="entry name" value="Nucleotide_cyclase"/>
</dbReference>
<keyword evidence="7" id="KW-1185">Reference proteome</keyword>
<dbReference type="PROSITE" id="PS50887">
    <property type="entry name" value="GGDEF"/>
    <property type="match status" value="1"/>
</dbReference>
<evidence type="ECO:0000256" key="3">
    <source>
        <dbReference type="PROSITE-ProRule" id="PRU00169"/>
    </source>
</evidence>
<dbReference type="SMART" id="SM00267">
    <property type="entry name" value="GGDEF"/>
    <property type="match status" value="1"/>
</dbReference>
<comment type="catalytic activity">
    <reaction evidence="2">
        <text>2 GTP = 3',3'-c-di-GMP + 2 diphosphate</text>
        <dbReference type="Rhea" id="RHEA:24898"/>
        <dbReference type="ChEBI" id="CHEBI:33019"/>
        <dbReference type="ChEBI" id="CHEBI:37565"/>
        <dbReference type="ChEBI" id="CHEBI:58805"/>
        <dbReference type="EC" id="2.7.7.65"/>
    </reaction>
</comment>
<evidence type="ECO:0000259" key="5">
    <source>
        <dbReference type="PROSITE" id="PS50887"/>
    </source>
</evidence>
<dbReference type="InterPro" id="IPR000160">
    <property type="entry name" value="GGDEF_dom"/>
</dbReference>
<keyword evidence="6" id="KW-0548">Nucleotidyltransferase</keyword>
<proteinExistence type="predicted"/>
<organism evidence="6 7">
    <name type="scientific">Methylobacterium brachiatum</name>
    <dbReference type="NCBI Taxonomy" id="269660"/>
    <lineage>
        <taxon>Bacteria</taxon>
        <taxon>Pseudomonadati</taxon>
        <taxon>Pseudomonadota</taxon>
        <taxon>Alphaproteobacteria</taxon>
        <taxon>Hyphomicrobiales</taxon>
        <taxon>Methylobacteriaceae</taxon>
        <taxon>Methylobacterium</taxon>
    </lineage>
</organism>